<dbReference type="Proteomes" id="UP000198704">
    <property type="component" value="Unassembled WGS sequence"/>
</dbReference>
<protein>
    <submittedName>
        <fullName evidence="2">Uncharacterized protein</fullName>
    </submittedName>
</protein>
<feature type="compositionally biased region" description="Basic and acidic residues" evidence="1">
    <location>
        <begin position="39"/>
        <end position="52"/>
    </location>
</feature>
<organism evidence="2 3">
    <name type="scientific">Methylobacterium phyllostachyos</name>
    <dbReference type="NCBI Taxonomy" id="582672"/>
    <lineage>
        <taxon>Bacteria</taxon>
        <taxon>Pseudomonadati</taxon>
        <taxon>Pseudomonadota</taxon>
        <taxon>Alphaproteobacteria</taxon>
        <taxon>Hyphomicrobiales</taxon>
        <taxon>Methylobacteriaceae</taxon>
        <taxon>Methylobacterium</taxon>
    </lineage>
</organism>
<evidence type="ECO:0000313" key="2">
    <source>
        <dbReference type="EMBL" id="SDO24855.1"/>
    </source>
</evidence>
<dbReference type="OrthoDB" id="8281596at2"/>
<reference evidence="3" key="1">
    <citation type="submission" date="2016-10" db="EMBL/GenBank/DDBJ databases">
        <authorList>
            <person name="Varghese N."/>
            <person name="Submissions S."/>
        </authorList>
    </citation>
    <scope>NUCLEOTIDE SEQUENCE [LARGE SCALE GENOMIC DNA]</scope>
    <source>
        <strain evidence="3">BL47</strain>
    </source>
</reference>
<feature type="compositionally biased region" description="Basic and acidic residues" evidence="1">
    <location>
        <begin position="91"/>
        <end position="105"/>
    </location>
</feature>
<evidence type="ECO:0000313" key="3">
    <source>
        <dbReference type="Proteomes" id="UP000198704"/>
    </source>
</evidence>
<sequence length="105" mass="11075">MANASRHKVGPGAQGKGSGTGAMSELPEGVLPENMVLSNRDKSRHSDERGLDSKNVQTEQYQDHAGNRQVMAETAPGAGGNTSGLANPMTDESRDQSSLEKPQRA</sequence>
<feature type="region of interest" description="Disordered" evidence="1">
    <location>
        <begin position="1"/>
        <end position="105"/>
    </location>
</feature>
<gene>
    <name evidence="2" type="ORF">SAMN05216360_11798</name>
</gene>
<evidence type="ECO:0000256" key="1">
    <source>
        <dbReference type="SAM" id="MobiDB-lite"/>
    </source>
</evidence>
<keyword evidence="3" id="KW-1185">Reference proteome</keyword>
<proteinExistence type="predicted"/>
<dbReference type="AlphaFoldDB" id="A0A1H0I0A9"/>
<dbReference type="EMBL" id="FNHS01000017">
    <property type="protein sequence ID" value="SDO24855.1"/>
    <property type="molecule type" value="Genomic_DNA"/>
</dbReference>
<dbReference type="RefSeq" id="WP_091720704.1">
    <property type="nucleotide sequence ID" value="NZ_FNHS01000017.1"/>
</dbReference>
<name>A0A1H0I0A9_9HYPH</name>
<accession>A0A1H0I0A9</accession>